<evidence type="ECO:0000313" key="3">
    <source>
        <dbReference type="Proteomes" id="UP000299102"/>
    </source>
</evidence>
<gene>
    <name evidence="2" type="ORF">EVAR_89376_1</name>
</gene>
<evidence type="ECO:0000313" key="2">
    <source>
        <dbReference type="EMBL" id="GBP90257.1"/>
    </source>
</evidence>
<reference evidence="2 3" key="1">
    <citation type="journal article" date="2019" name="Commun. Biol.">
        <title>The bagworm genome reveals a unique fibroin gene that provides high tensile strength.</title>
        <authorList>
            <person name="Kono N."/>
            <person name="Nakamura H."/>
            <person name="Ohtoshi R."/>
            <person name="Tomita M."/>
            <person name="Numata K."/>
            <person name="Arakawa K."/>
        </authorList>
    </citation>
    <scope>NUCLEOTIDE SEQUENCE [LARGE SCALE GENOMIC DNA]</scope>
</reference>
<name>A0A4C1ZUI1_EUMVA</name>
<proteinExistence type="predicted"/>
<organism evidence="2 3">
    <name type="scientific">Eumeta variegata</name>
    <name type="common">Bagworm moth</name>
    <name type="synonym">Eumeta japonica</name>
    <dbReference type="NCBI Taxonomy" id="151549"/>
    <lineage>
        <taxon>Eukaryota</taxon>
        <taxon>Metazoa</taxon>
        <taxon>Ecdysozoa</taxon>
        <taxon>Arthropoda</taxon>
        <taxon>Hexapoda</taxon>
        <taxon>Insecta</taxon>
        <taxon>Pterygota</taxon>
        <taxon>Neoptera</taxon>
        <taxon>Endopterygota</taxon>
        <taxon>Lepidoptera</taxon>
        <taxon>Glossata</taxon>
        <taxon>Ditrysia</taxon>
        <taxon>Tineoidea</taxon>
        <taxon>Psychidae</taxon>
        <taxon>Oiketicinae</taxon>
        <taxon>Eumeta</taxon>
    </lineage>
</organism>
<accession>A0A4C1ZUI1</accession>
<protein>
    <recommendedName>
        <fullName evidence="4">Reverse transcriptase domain-containing protein</fullName>
    </recommendedName>
</protein>
<evidence type="ECO:0008006" key="4">
    <source>
        <dbReference type="Google" id="ProtNLM"/>
    </source>
</evidence>
<comment type="caution">
    <text evidence="2">The sequence shown here is derived from an EMBL/GenBank/DDBJ whole genome shotgun (WGS) entry which is preliminary data.</text>
</comment>
<feature type="compositionally biased region" description="Basic residues" evidence="1">
    <location>
        <begin position="82"/>
        <end position="93"/>
    </location>
</feature>
<keyword evidence="3" id="KW-1185">Reference proteome</keyword>
<dbReference type="OrthoDB" id="411871at2759"/>
<evidence type="ECO:0000256" key="1">
    <source>
        <dbReference type="SAM" id="MobiDB-lite"/>
    </source>
</evidence>
<dbReference type="Proteomes" id="UP000299102">
    <property type="component" value="Unassembled WGS sequence"/>
</dbReference>
<dbReference type="EMBL" id="BGZK01002069">
    <property type="protein sequence ID" value="GBP90257.1"/>
    <property type="molecule type" value="Genomic_DNA"/>
</dbReference>
<dbReference type="AlphaFoldDB" id="A0A4C1ZUI1"/>
<feature type="region of interest" description="Disordered" evidence="1">
    <location>
        <begin position="74"/>
        <end position="93"/>
    </location>
</feature>
<sequence length="93" mass="10213">MVSLDIEGAFDNAWWPALETSCAPLAASEPPWPGPGYLRDREVVVKYAGGSAGRGLQGLYTRFYSRSNLLEPYPGFPTPRTRGTRRIRAGVRG</sequence>